<dbReference type="Pfam" id="PF00155">
    <property type="entry name" value="Aminotran_1_2"/>
    <property type="match status" value="1"/>
</dbReference>
<dbReference type="CDD" id="cd00609">
    <property type="entry name" value="AAT_like"/>
    <property type="match status" value="1"/>
</dbReference>
<dbReference type="InterPro" id="IPR004839">
    <property type="entry name" value="Aminotransferase_I/II_large"/>
</dbReference>
<dbReference type="GO" id="GO:0008483">
    <property type="term" value="F:transaminase activity"/>
    <property type="evidence" value="ECO:0007669"/>
    <property type="project" value="UniProtKB-KW"/>
</dbReference>
<dbReference type="InterPro" id="IPR015421">
    <property type="entry name" value="PyrdxlP-dep_Trfase_major"/>
</dbReference>
<name>A0A1J1JLE8_PLAAG</name>
<accession>A0A1J1JLE8</accession>
<dbReference type="InterPro" id="IPR015424">
    <property type="entry name" value="PyrdxlP-dep_Trfase"/>
</dbReference>
<evidence type="ECO:0000256" key="1">
    <source>
        <dbReference type="ARBA" id="ARBA00001933"/>
    </source>
</evidence>
<dbReference type="InterPro" id="IPR050881">
    <property type="entry name" value="LL-DAP_aminotransferase"/>
</dbReference>
<evidence type="ECO:0000313" key="6">
    <source>
        <dbReference type="EMBL" id="CUM62408.1"/>
    </source>
</evidence>
<dbReference type="AlphaFoldDB" id="A0A1J1JLE8"/>
<evidence type="ECO:0000259" key="5">
    <source>
        <dbReference type="Pfam" id="PF00155"/>
    </source>
</evidence>
<comment type="cofactor">
    <cofactor evidence="1 4">
        <name>pyridoxal 5'-phosphate</name>
        <dbReference type="ChEBI" id="CHEBI:597326"/>
    </cofactor>
</comment>
<protein>
    <recommendedName>
        <fullName evidence="4">Aminotransferase</fullName>
        <ecNumber evidence="4">2.6.1.-</ecNumber>
    </recommendedName>
</protein>
<proteinExistence type="inferred from homology"/>
<evidence type="ECO:0000256" key="2">
    <source>
        <dbReference type="ARBA" id="ARBA00022576"/>
    </source>
</evidence>
<evidence type="ECO:0000256" key="3">
    <source>
        <dbReference type="ARBA" id="ARBA00022679"/>
    </source>
</evidence>
<feature type="domain" description="Aminotransferase class I/classII large" evidence="5">
    <location>
        <begin position="70"/>
        <end position="414"/>
    </location>
</feature>
<sequence length="450" mass="50681">MFKSTKTPKKRLNLGGSISLNLLQAEKIGQIERAHLVANRILRLNAIEKGIEFIDMGTDYSYPFYHEYEPTQQALQALGNHANEALHYPSSYGLISLRSSFQNFMSSQFKIELDLHKEIMITTGASQVFDALSRSFGGSYVLIPEFTLSTVAIIASGNGAKLVRLPSGESGFFDLIKAESIINNLPEKSIRFMYFNSPCNPTGKVAGREYLNQLVQFALKHEILILHDMDSWYTTHNSKTDLINILEIPDAKECSLTVLSLSKEFGLPGLRIGLVAGNDYVINAIRMHNSTFSVMIPEVCQYAAKAALDNFNAEQQKPEINEYVSYLIQKSIAGWQSMGWPPEAIDCPEAGFKYLLSVPPHLQSQGGFTAVELFDYYILSRAYIKLSTIRSFNPESHQYIRVIIMQNEALLDEAFRRMKEIGVDYHSMKLPDSLSQEYTTLIQENMSGDF</sequence>
<gene>
    <name evidence="6" type="ORF">PLAM_mp0113</name>
</gene>
<dbReference type="RefSeq" id="WP_235752323.1">
    <property type="nucleotide sequence ID" value="NZ_CAJGUZ010000001.1"/>
</dbReference>
<dbReference type="PANTHER" id="PTHR42832">
    <property type="entry name" value="AMINO ACID AMINOTRANSFERASE"/>
    <property type="match status" value="1"/>
</dbReference>
<dbReference type="InterPro" id="IPR004838">
    <property type="entry name" value="NHTrfase_class1_PyrdxlP-BS"/>
</dbReference>
<keyword evidence="3 4" id="KW-0808">Transferase</keyword>
<dbReference type="Gene3D" id="3.40.640.10">
    <property type="entry name" value="Type I PLP-dependent aspartate aminotransferase-like (Major domain)"/>
    <property type="match status" value="1"/>
</dbReference>
<dbReference type="EMBL" id="LO018305">
    <property type="protein sequence ID" value="CUM62408.1"/>
    <property type="molecule type" value="Genomic_DNA"/>
</dbReference>
<dbReference type="EC" id="2.6.1.-" evidence="4"/>
<comment type="similarity">
    <text evidence="4">Belongs to the class-I pyridoxal-phosphate-dependent aminotransferase family.</text>
</comment>
<dbReference type="GO" id="GO:0030170">
    <property type="term" value="F:pyridoxal phosphate binding"/>
    <property type="evidence" value="ECO:0007669"/>
    <property type="project" value="InterPro"/>
</dbReference>
<reference evidence="6" key="1">
    <citation type="submission" date="2015-09" db="EMBL/GenBank/DDBJ databases">
        <authorList>
            <person name="Jackson K.R."/>
            <person name="Lunt B.L."/>
            <person name="Fisher J.N.B."/>
            <person name="Gardner A.V."/>
            <person name="Bailey M.E."/>
            <person name="Deus L.M."/>
            <person name="Earl A.S."/>
            <person name="Gibby P.D."/>
            <person name="Hartmann K.A."/>
            <person name="Liu J.E."/>
            <person name="Manci A.M."/>
            <person name="Nielsen D.A."/>
            <person name="Solomon M.B."/>
            <person name="Breakwell D.P."/>
            <person name="Burnett S.H."/>
            <person name="Grose J.H."/>
        </authorList>
    </citation>
    <scope>NUCLEOTIDE SEQUENCE</scope>
    <source>
        <strain evidence="6">7805</strain>
    </source>
</reference>
<dbReference type="PANTHER" id="PTHR42832:SF3">
    <property type="entry name" value="L-GLUTAMINE--4-(METHYLSULFANYL)-2-OXOBUTANOATE AMINOTRANSFERASE"/>
    <property type="match status" value="1"/>
</dbReference>
<organism evidence="6">
    <name type="scientific">Planktothrix agardhii</name>
    <name type="common">Oscillatoria agardhii</name>
    <dbReference type="NCBI Taxonomy" id="1160"/>
    <lineage>
        <taxon>Bacteria</taxon>
        <taxon>Bacillati</taxon>
        <taxon>Cyanobacteriota</taxon>
        <taxon>Cyanophyceae</taxon>
        <taxon>Oscillatoriophycideae</taxon>
        <taxon>Oscillatoriales</taxon>
        <taxon>Microcoleaceae</taxon>
        <taxon>Planktothrix</taxon>
    </lineage>
</organism>
<evidence type="ECO:0000256" key="4">
    <source>
        <dbReference type="RuleBase" id="RU000481"/>
    </source>
</evidence>
<dbReference type="SUPFAM" id="SSF53383">
    <property type="entry name" value="PLP-dependent transferases"/>
    <property type="match status" value="1"/>
</dbReference>
<keyword evidence="2 4" id="KW-0032">Aminotransferase</keyword>
<dbReference type="PROSITE" id="PS00105">
    <property type="entry name" value="AA_TRANSFER_CLASS_1"/>
    <property type="match status" value="1"/>
</dbReference>